<feature type="compositionally biased region" description="Low complexity" evidence="2">
    <location>
        <begin position="1"/>
        <end position="15"/>
    </location>
</feature>
<dbReference type="GO" id="GO:0005096">
    <property type="term" value="F:GTPase activator activity"/>
    <property type="evidence" value="ECO:0007669"/>
    <property type="project" value="UniProtKB-KW"/>
</dbReference>
<dbReference type="PANTHER" id="PTHR15711">
    <property type="entry name" value="RAP GTPASE-ACTIVATING PROTEIN"/>
    <property type="match status" value="1"/>
</dbReference>
<feature type="domain" description="Rap-GAP" evidence="3">
    <location>
        <begin position="769"/>
        <end position="985"/>
    </location>
</feature>
<proteinExistence type="predicted"/>
<evidence type="ECO:0000313" key="5">
    <source>
        <dbReference type="Proteomes" id="UP001234581"/>
    </source>
</evidence>
<feature type="compositionally biased region" description="Polar residues" evidence="2">
    <location>
        <begin position="110"/>
        <end position="120"/>
    </location>
</feature>
<evidence type="ECO:0000313" key="4">
    <source>
        <dbReference type="EMBL" id="KAJ8652241.1"/>
    </source>
</evidence>
<feature type="region of interest" description="Disordered" evidence="2">
    <location>
        <begin position="1"/>
        <end position="20"/>
    </location>
</feature>
<sequence>MLTAEATTTTTTPTTNDASLVAQPTLSSNVNNATNKLAMGATTMSRSGSANSNISNGAVVHQNPCTSGTATAIGQHVTELDDVDDEEEDYSVSPAMARSSVEPERVLSRRPSNGSIRSNISTSSMFSVTSRMSRIPNAFRSSIVSVKDFMSSSRRPRSRSRLATMMLHQRQQHDNNTNTPSASDQPPAAPQTIHYTTPASAPFPDNSRLQRRTPSSLGLYTIFSSNNKDRCLPVAEPMNGDTNHDGSPAMMQRAYSENHKLQLEGGTTTTTVMMEEDSRGKAPQQSKGAVGELLFGMDIGSMGFFDGDAVDSSVSSMISGSDDVKSEQCTDATTSSNEVVWGRQRAKSCQEASKASSSSSLRRLARGQYASTAALNSHKMSSPPIPSATLADNDLSETNHKPSSTTANYRHLNTNTEDGFSGGGGGGGGHYKNKRKLVEGNKGGGGIVDLCHNILVTATLTTLHSKLISECDNLLASTILSPDGTIKRFPEEQLRILVNDVRKMTDMVEWDTQGEGSKSAIQAFFVTVNEKIAQANALNESLTADGQPIQPTSKKDSKDIMARIANQNQAVASAVKEIITLLKQMVNQSVCQYHKVYERSMVIPCKNYRIEGKNRLGSNAQDYAVDNTRPDYAQANVEHMDEEAYGFRNRFVDKDYTTFVGYTKDNDPILVTAVCEEKEVDDNDEENKPDASTKRLYHIIIRKKQGQDIRKTIPDSFLLRAPSAETPEKDPILDTTWKAVIEPSLDIPFDNMKKIDANTMSNSGLQKDILMLDEQAVHDRYKFGVLYIKEGQTREEEWLSNNHDSKHFDHFLNIIGRKVPLKGYNGWAGGLDTKGGYSGEHTFVNEWNGHNIAYHVSTMIPAHPGDKQQVQRKRHIGNDIVCVVFAEGKQPFNPAAIKSQFLHVFIVVHPEEWNGRIGWRVEIAMAENVPSFGPSLPAENAVFFDEAELRSFMLAKLINAEYAAYQSPKFAQPMARAREGILAHLLERGNKIAQPIELSPTATSTPSSSSLARHVKSPSTSSDKSSKSAYSSSSDAAAAVPVPSRSSMIKDFSEGIIAAGLGRRRSGQDLSDARLKPVRGVVKPKKSKEADEDTTTATASASSSSQQRSCSELDLIQQQPSATAMSGSRSSGAIMQNPSKNERNGFRYKAQSILTSFGGAGRRQQQQ</sequence>
<dbReference type="AlphaFoldDB" id="A0AAD7UTY8"/>
<evidence type="ECO:0000256" key="1">
    <source>
        <dbReference type="ARBA" id="ARBA00022468"/>
    </source>
</evidence>
<feature type="compositionally biased region" description="Low complexity" evidence="2">
    <location>
        <begin position="998"/>
        <end position="1043"/>
    </location>
</feature>
<feature type="region of interest" description="Disordered" evidence="2">
    <location>
        <begin position="1065"/>
        <end position="1167"/>
    </location>
</feature>
<dbReference type="Gene3D" id="3.40.50.11210">
    <property type="entry name" value="Rap/Ran-GAP"/>
    <property type="match status" value="1"/>
</dbReference>
<dbReference type="InterPro" id="IPR050989">
    <property type="entry name" value="Rap1_Ran_GAP"/>
</dbReference>
<dbReference type="GeneID" id="83219536"/>
<dbReference type="GO" id="GO:0005737">
    <property type="term" value="C:cytoplasm"/>
    <property type="evidence" value="ECO:0007669"/>
    <property type="project" value="TreeGrafter"/>
</dbReference>
<dbReference type="SUPFAM" id="SSF111347">
    <property type="entry name" value="Rap/Ran-GAP"/>
    <property type="match status" value="1"/>
</dbReference>
<evidence type="ECO:0000256" key="2">
    <source>
        <dbReference type="SAM" id="MobiDB-lite"/>
    </source>
</evidence>
<feature type="region of interest" description="Disordered" evidence="2">
    <location>
        <begin position="169"/>
        <end position="212"/>
    </location>
</feature>
<dbReference type="GO" id="GO:0051056">
    <property type="term" value="P:regulation of small GTPase mediated signal transduction"/>
    <property type="evidence" value="ECO:0007669"/>
    <property type="project" value="InterPro"/>
</dbReference>
<dbReference type="PROSITE" id="PS50085">
    <property type="entry name" value="RAPGAP"/>
    <property type="match status" value="1"/>
</dbReference>
<dbReference type="EMBL" id="JARTCD010000113">
    <property type="protein sequence ID" value="KAJ8652241.1"/>
    <property type="molecule type" value="Genomic_DNA"/>
</dbReference>
<dbReference type="Pfam" id="PF02145">
    <property type="entry name" value="Rap_GAP"/>
    <property type="match status" value="1"/>
</dbReference>
<dbReference type="InterPro" id="IPR035974">
    <property type="entry name" value="Rap/Ran-GAP_sf"/>
</dbReference>
<feature type="compositionally biased region" description="Polar residues" evidence="2">
    <location>
        <begin position="401"/>
        <end position="413"/>
    </location>
</feature>
<protein>
    <recommendedName>
        <fullName evidence="3">Rap-GAP domain-containing protein</fullName>
    </recommendedName>
</protein>
<feature type="compositionally biased region" description="Low complexity" evidence="2">
    <location>
        <begin position="1095"/>
        <end position="1105"/>
    </location>
</feature>
<comment type="caution">
    <text evidence="4">The sequence shown here is derived from an EMBL/GenBank/DDBJ whole genome shotgun (WGS) entry which is preliminary data.</text>
</comment>
<feature type="compositionally biased region" description="Polar residues" evidence="2">
    <location>
        <begin position="369"/>
        <end position="380"/>
    </location>
</feature>
<feature type="region of interest" description="Disordered" evidence="2">
    <location>
        <begin position="341"/>
        <end position="413"/>
    </location>
</feature>
<gene>
    <name evidence="4" type="ORF">O0I10_012149</name>
</gene>
<organism evidence="4 5">
    <name type="scientific">Lichtheimia ornata</name>
    <dbReference type="NCBI Taxonomy" id="688661"/>
    <lineage>
        <taxon>Eukaryota</taxon>
        <taxon>Fungi</taxon>
        <taxon>Fungi incertae sedis</taxon>
        <taxon>Mucoromycota</taxon>
        <taxon>Mucoromycotina</taxon>
        <taxon>Mucoromycetes</taxon>
        <taxon>Mucorales</taxon>
        <taxon>Lichtheimiaceae</taxon>
        <taxon>Lichtheimia</taxon>
    </lineage>
</organism>
<name>A0AAD7UTY8_9FUNG</name>
<feature type="region of interest" description="Disordered" evidence="2">
    <location>
        <begin position="994"/>
        <end position="1043"/>
    </location>
</feature>
<reference evidence="4 5" key="1">
    <citation type="submission" date="2023-03" db="EMBL/GenBank/DDBJ databases">
        <title>Genome sequence of Lichtheimia ornata CBS 291.66.</title>
        <authorList>
            <person name="Mohabir J.T."/>
            <person name="Shea T.P."/>
            <person name="Kurbessoian T."/>
            <person name="Berby B."/>
            <person name="Fontaine J."/>
            <person name="Livny J."/>
            <person name="Gnirke A."/>
            <person name="Stajich J.E."/>
            <person name="Cuomo C.A."/>
        </authorList>
    </citation>
    <scope>NUCLEOTIDE SEQUENCE [LARGE SCALE GENOMIC DNA]</scope>
    <source>
        <strain evidence="4">CBS 291.66</strain>
    </source>
</reference>
<evidence type="ECO:0000259" key="3">
    <source>
        <dbReference type="PROSITE" id="PS50085"/>
    </source>
</evidence>
<dbReference type="RefSeq" id="XP_058337155.1">
    <property type="nucleotide sequence ID" value="XM_058492095.1"/>
</dbReference>
<dbReference type="InterPro" id="IPR000331">
    <property type="entry name" value="Rap/Ran_GAP_dom"/>
</dbReference>
<dbReference type="PANTHER" id="PTHR15711:SF22">
    <property type="entry name" value="RAP-GAP DOMAIN-CONTAINING PROTEIN"/>
    <property type="match status" value="1"/>
</dbReference>
<feature type="region of interest" description="Disordered" evidence="2">
    <location>
        <begin position="93"/>
        <end position="120"/>
    </location>
</feature>
<accession>A0AAD7UTY8</accession>
<keyword evidence="1" id="KW-0343">GTPase activation</keyword>
<dbReference type="FunFam" id="3.40.50.11210:FF:000001">
    <property type="entry name" value="Ral GTPase-activating protein subunit alpha-1 isoform 1"/>
    <property type="match status" value="1"/>
</dbReference>
<keyword evidence="5" id="KW-1185">Reference proteome</keyword>
<dbReference type="Proteomes" id="UP001234581">
    <property type="component" value="Unassembled WGS sequence"/>
</dbReference>
<feature type="compositionally biased region" description="Polar residues" evidence="2">
    <location>
        <begin position="1106"/>
        <end position="1139"/>
    </location>
</feature>
<feature type="compositionally biased region" description="Low complexity" evidence="2">
    <location>
        <begin position="352"/>
        <end position="362"/>
    </location>
</feature>